<evidence type="ECO:0000259" key="2">
    <source>
        <dbReference type="PROSITE" id="PS51898"/>
    </source>
</evidence>
<dbReference type="InterPro" id="IPR013762">
    <property type="entry name" value="Integrase-like_cat_sf"/>
</dbReference>
<dbReference type="Gene3D" id="1.10.443.10">
    <property type="entry name" value="Intergrase catalytic core"/>
    <property type="match status" value="1"/>
</dbReference>
<name>A0AAE3IHP0_9FIRM</name>
<evidence type="ECO:0000256" key="1">
    <source>
        <dbReference type="ARBA" id="ARBA00023172"/>
    </source>
</evidence>
<gene>
    <name evidence="3" type="ORF">OCV57_05185</name>
</gene>
<evidence type="ECO:0000313" key="3">
    <source>
        <dbReference type="EMBL" id="MCU6705321.1"/>
    </source>
</evidence>
<keyword evidence="4" id="KW-1185">Reference proteome</keyword>
<dbReference type="AlphaFoldDB" id="A0AAE3IHP0"/>
<accession>A0AAE3IHP0</accession>
<feature type="domain" description="Tyr recombinase" evidence="2">
    <location>
        <begin position="1"/>
        <end position="71"/>
    </location>
</feature>
<dbReference type="Pfam" id="PF00589">
    <property type="entry name" value="Phage_integrase"/>
    <property type="match status" value="1"/>
</dbReference>
<keyword evidence="1" id="KW-0233">DNA recombination</keyword>
<reference evidence="3 4" key="1">
    <citation type="journal article" date="2021" name="ISME Commun">
        <title>Automated analysis of genomic sequences facilitates high-throughput and comprehensive description of bacteria.</title>
        <authorList>
            <person name="Hitch T.C.A."/>
        </authorList>
    </citation>
    <scope>NUCLEOTIDE SEQUENCE [LARGE SCALE GENOMIC DNA]</scope>
    <source>
        <strain evidence="3 4">Sanger_31</strain>
    </source>
</reference>
<dbReference type="SUPFAM" id="SSF56349">
    <property type="entry name" value="DNA breaking-rejoining enzymes"/>
    <property type="match status" value="1"/>
</dbReference>
<dbReference type="EMBL" id="JAOQJZ010000004">
    <property type="protein sequence ID" value="MCU6705321.1"/>
    <property type="molecule type" value="Genomic_DNA"/>
</dbReference>
<dbReference type="GO" id="GO:0003677">
    <property type="term" value="F:DNA binding"/>
    <property type="evidence" value="ECO:0007669"/>
    <property type="project" value="InterPro"/>
</dbReference>
<proteinExistence type="predicted"/>
<comment type="caution">
    <text evidence="3">The sequence shown here is derived from an EMBL/GenBank/DDBJ whole genome shotgun (WGS) entry which is preliminary data.</text>
</comment>
<evidence type="ECO:0000313" key="4">
    <source>
        <dbReference type="Proteomes" id="UP001208131"/>
    </source>
</evidence>
<organism evidence="3 4">
    <name type="scientific">Hominimerdicola aceti</name>
    <dbReference type="NCBI Taxonomy" id="2981726"/>
    <lineage>
        <taxon>Bacteria</taxon>
        <taxon>Bacillati</taxon>
        <taxon>Bacillota</taxon>
        <taxon>Clostridia</taxon>
        <taxon>Eubacteriales</taxon>
        <taxon>Oscillospiraceae</taxon>
        <taxon>Hominimerdicola</taxon>
    </lineage>
</organism>
<dbReference type="InterPro" id="IPR011010">
    <property type="entry name" value="DNA_brk_join_enz"/>
</dbReference>
<protein>
    <submittedName>
        <fullName evidence="3">Tyrosine-type recombinase/integrase</fullName>
    </submittedName>
</protein>
<dbReference type="GO" id="GO:0015074">
    <property type="term" value="P:DNA integration"/>
    <property type="evidence" value="ECO:0007669"/>
    <property type="project" value="InterPro"/>
</dbReference>
<sequence length="77" mass="8975">MRTVGSQERRTVKVHFQNVNFHLLRHTYATVCIENDFDAKIVSELLGHSNVNITLNRYVHSSLDTKKKYVEKLNFVA</sequence>
<dbReference type="Proteomes" id="UP001208131">
    <property type="component" value="Unassembled WGS sequence"/>
</dbReference>
<dbReference type="PROSITE" id="PS51898">
    <property type="entry name" value="TYR_RECOMBINASE"/>
    <property type="match status" value="1"/>
</dbReference>
<dbReference type="InterPro" id="IPR002104">
    <property type="entry name" value="Integrase_catalytic"/>
</dbReference>
<dbReference type="GO" id="GO:0006310">
    <property type="term" value="P:DNA recombination"/>
    <property type="evidence" value="ECO:0007669"/>
    <property type="project" value="UniProtKB-KW"/>
</dbReference>